<dbReference type="EMBL" id="VOIH02000002">
    <property type="protein sequence ID" value="KAF3454497.1"/>
    <property type="molecule type" value="Genomic_DNA"/>
</dbReference>
<organism evidence="2 3">
    <name type="scientific">Rhamnella rubrinervis</name>
    <dbReference type="NCBI Taxonomy" id="2594499"/>
    <lineage>
        <taxon>Eukaryota</taxon>
        <taxon>Viridiplantae</taxon>
        <taxon>Streptophyta</taxon>
        <taxon>Embryophyta</taxon>
        <taxon>Tracheophyta</taxon>
        <taxon>Spermatophyta</taxon>
        <taxon>Magnoliopsida</taxon>
        <taxon>eudicotyledons</taxon>
        <taxon>Gunneridae</taxon>
        <taxon>Pentapetalae</taxon>
        <taxon>rosids</taxon>
        <taxon>fabids</taxon>
        <taxon>Rosales</taxon>
        <taxon>Rhamnaceae</taxon>
        <taxon>rhamnoid group</taxon>
        <taxon>Rhamneae</taxon>
        <taxon>Rhamnella</taxon>
    </lineage>
</organism>
<gene>
    <name evidence="2" type="ORF">FNV43_RR04945</name>
</gene>
<comment type="caution">
    <text evidence="2">The sequence shown here is derived from an EMBL/GenBank/DDBJ whole genome shotgun (WGS) entry which is preliminary data.</text>
</comment>
<reference evidence="2" key="1">
    <citation type="submission" date="2020-03" db="EMBL/GenBank/DDBJ databases">
        <title>A high-quality chromosome-level genome assembly of a woody plant with both climbing and erect habits, Rhamnella rubrinervis.</title>
        <authorList>
            <person name="Lu Z."/>
            <person name="Yang Y."/>
            <person name="Zhu X."/>
            <person name="Sun Y."/>
        </authorList>
    </citation>
    <scope>NUCLEOTIDE SEQUENCE</scope>
    <source>
        <strain evidence="2">BYM</strain>
        <tissue evidence="2">Leaf</tissue>
    </source>
</reference>
<evidence type="ECO:0000313" key="3">
    <source>
        <dbReference type="Proteomes" id="UP000796880"/>
    </source>
</evidence>
<dbReference type="AlphaFoldDB" id="A0A8K0HKQ9"/>
<evidence type="ECO:0000256" key="1">
    <source>
        <dbReference type="SAM" id="MobiDB-lite"/>
    </source>
</evidence>
<proteinExistence type="predicted"/>
<sequence length="124" mass="13839">MNDELRRSLDRFGGMGNEPCTNGGIPTKKSPSTIMPRLKDSTFSLIAVRSFLRILTMELSQGQFGSCYPVNLALDSESRYCQSSEMARTAVRKANCPPRLKAVRSPNGGNPKRRWTDLEGERID</sequence>
<feature type="region of interest" description="Disordered" evidence="1">
    <location>
        <begin position="99"/>
        <end position="124"/>
    </location>
</feature>
<accession>A0A8K0HKQ9</accession>
<keyword evidence="3" id="KW-1185">Reference proteome</keyword>
<dbReference type="Proteomes" id="UP000796880">
    <property type="component" value="Unassembled WGS sequence"/>
</dbReference>
<evidence type="ECO:0000313" key="2">
    <source>
        <dbReference type="EMBL" id="KAF3454497.1"/>
    </source>
</evidence>
<feature type="region of interest" description="Disordered" evidence="1">
    <location>
        <begin position="7"/>
        <end position="34"/>
    </location>
</feature>
<feature type="compositionally biased region" description="Basic and acidic residues" evidence="1">
    <location>
        <begin position="114"/>
        <end position="124"/>
    </location>
</feature>
<protein>
    <submittedName>
        <fullName evidence="2">Uncharacterized protein</fullName>
    </submittedName>
</protein>
<name>A0A8K0HKQ9_9ROSA</name>